<comment type="caution">
    <text evidence="2">The sequence shown here is derived from an EMBL/GenBank/DDBJ whole genome shotgun (WGS) entry which is preliminary data.</text>
</comment>
<dbReference type="RefSeq" id="WP_397718824.1">
    <property type="nucleotide sequence ID" value="NZ_JBIRGN010000014.1"/>
</dbReference>
<dbReference type="Pfam" id="PF22483">
    <property type="entry name" value="Mu-transpos_C_2"/>
    <property type="match status" value="1"/>
</dbReference>
<keyword evidence="3" id="KW-1185">Reference proteome</keyword>
<feature type="domain" description="Transposase for insertion sequence element IS21-like C-terminal" evidence="1">
    <location>
        <begin position="313"/>
        <end position="381"/>
    </location>
</feature>
<reference evidence="2 3" key="1">
    <citation type="submission" date="2024-10" db="EMBL/GenBank/DDBJ databases">
        <title>The Natural Products Discovery Center: Release of the First 8490 Sequenced Strains for Exploring Actinobacteria Biosynthetic Diversity.</title>
        <authorList>
            <person name="Kalkreuter E."/>
            <person name="Kautsar S.A."/>
            <person name="Yang D."/>
            <person name="Bader C.D."/>
            <person name="Teijaro C.N."/>
            <person name="Fluegel L."/>
            <person name="Davis C.M."/>
            <person name="Simpson J.R."/>
            <person name="Lauterbach L."/>
            <person name="Steele A.D."/>
            <person name="Gui C."/>
            <person name="Meng S."/>
            <person name="Li G."/>
            <person name="Viehrig K."/>
            <person name="Ye F."/>
            <person name="Su P."/>
            <person name="Kiefer A.F."/>
            <person name="Nichols A."/>
            <person name="Cepeda A.J."/>
            <person name="Yan W."/>
            <person name="Fan B."/>
            <person name="Jiang Y."/>
            <person name="Adhikari A."/>
            <person name="Zheng C.-J."/>
            <person name="Schuster L."/>
            <person name="Cowan T.M."/>
            <person name="Smanski M.J."/>
            <person name="Chevrette M.G."/>
            <person name="De Carvalho L.P.S."/>
            <person name="Shen B."/>
        </authorList>
    </citation>
    <scope>NUCLEOTIDE SEQUENCE [LARGE SCALE GENOMIC DNA]</scope>
    <source>
        <strain evidence="2 3">NPDC017990</strain>
    </source>
</reference>
<proteinExistence type="predicted"/>
<dbReference type="EMBL" id="JBIRGQ010000014">
    <property type="protein sequence ID" value="MFH8551724.1"/>
    <property type="molecule type" value="Genomic_DNA"/>
</dbReference>
<dbReference type="Proteomes" id="UP001610818">
    <property type="component" value="Unassembled WGS sequence"/>
</dbReference>
<evidence type="ECO:0000313" key="3">
    <source>
        <dbReference type="Proteomes" id="UP001610818"/>
    </source>
</evidence>
<organism evidence="2 3">
    <name type="scientific">Streptomyces longisporoflavus</name>
    <dbReference type="NCBI Taxonomy" id="28044"/>
    <lineage>
        <taxon>Bacteria</taxon>
        <taxon>Bacillati</taxon>
        <taxon>Actinomycetota</taxon>
        <taxon>Actinomycetes</taxon>
        <taxon>Kitasatosporales</taxon>
        <taxon>Streptomycetaceae</taxon>
        <taxon>Streptomyces</taxon>
    </lineage>
</organism>
<name>A0ABW7R5R1_9ACTN</name>
<evidence type="ECO:0000313" key="2">
    <source>
        <dbReference type="EMBL" id="MFH8551724.1"/>
    </source>
</evidence>
<dbReference type="PANTHER" id="PTHR35004">
    <property type="entry name" value="TRANSPOSASE RV3428C-RELATED"/>
    <property type="match status" value="1"/>
</dbReference>
<accession>A0ABW7R5R1</accession>
<protein>
    <submittedName>
        <fullName evidence="2">IS21 family transposase</fullName>
    </submittedName>
</protein>
<dbReference type="InterPro" id="IPR054353">
    <property type="entry name" value="IstA-like_C"/>
</dbReference>
<dbReference type="NCBIfam" id="NF033546">
    <property type="entry name" value="transpos_IS21"/>
    <property type="match status" value="1"/>
</dbReference>
<evidence type="ECO:0000259" key="1">
    <source>
        <dbReference type="Pfam" id="PF22483"/>
    </source>
</evidence>
<dbReference type="PANTHER" id="PTHR35004:SF7">
    <property type="entry name" value="INTEGRASE PROTEIN"/>
    <property type="match status" value="1"/>
</dbReference>
<sequence length="543" mass="61262">MSLSKQELFDRIRRDSWQRQLSIRALSRKYGVHRRLVREALSCPVPTPRRRPVRTSPRMEPYKKTVDAWLRADLEAPRKQRHTVRRIVARIEEEFGEAIPYPTVRDFVAAWRQEVAAQAGAPVAAFVTRHNALGADAEVDFGDVYVDVAGHRSRCYLFAFRLAYSGKAVHRISRSCGQQAFFEGHVHALTTLGGVPVGQVRYDNLTPAVKKVVFHSRSREENPRWTNFHEYYGFTPFYCEPGLRGAHEKGGVEGQVGYFRRNYLTPVPQVDSLDELNARLAEFEAREDERRIGARMWTIAQDFAREAGHLLPLPDDPYATSLTLTPRVDRYGMVTVKMCRYSVPVRFIDRKVTVTLTCDDLTIYDGRREIARHRRLTGRGAEHLVLDHYLKALLTKPGALERSEALHQARAEGTFTAVHEAFWAAAKKAFGDIEGTKSLVKVLLLHRHQRHDAVVTGIGAALSAGTFNADVIALQARKAAQTTGPVPTVTASALAAEPSALSPIQVTSLTPRRLARSLPTDQRPLPRLEQWDELLQLRRKDSS</sequence>
<gene>
    <name evidence="2" type="primary">istA</name>
    <name evidence="2" type="ORF">ACH4F9_42790</name>
</gene>